<gene>
    <name evidence="1" type="ORF">DPEC_G00259240</name>
</gene>
<accession>A0ACC2FRA9</accession>
<proteinExistence type="predicted"/>
<evidence type="ECO:0000313" key="1">
    <source>
        <dbReference type="EMBL" id="KAJ7993876.1"/>
    </source>
</evidence>
<dbReference type="EMBL" id="CM055750">
    <property type="protein sequence ID" value="KAJ7993876.1"/>
    <property type="molecule type" value="Genomic_DNA"/>
</dbReference>
<dbReference type="Proteomes" id="UP001157502">
    <property type="component" value="Chromosome 23"/>
</dbReference>
<sequence length="332" mass="37572">MSPSRPRRLPGRPGHCRRKVVNCCLRALNAWSAPGVHVKLTLVDVDWVTGSIARWSCYCHGHYLQAAVAVTSSEHSGVEVEVDLTSIHWEYWSQKEVVNKNRATSLPPHRPYDCAIDLRPGTTPPRGRLYSLSVPEIKATEDYIEASLRAGQIRPSSSSCPQPAWTQQLPRMWTPQSAAYRPPSPILEGVHPVECTVQYLVDWEGYGSDERSWVVQTRNQLAREPPSTERDNKKESLRIIVFVVIFFLALWAPSFVNIIVRQLTYGGLKFRNEATNVFAIMARCNAVVTPALYIWGSPALRNAVWRAVWGRVCLKRKGRIGYDPNKWAKTVE</sequence>
<protein>
    <submittedName>
        <fullName evidence="1">Uncharacterized protein</fullName>
    </submittedName>
</protein>
<evidence type="ECO:0000313" key="2">
    <source>
        <dbReference type="Proteomes" id="UP001157502"/>
    </source>
</evidence>
<keyword evidence="2" id="KW-1185">Reference proteome</keyword>
<comment type="caution">
    <text evidence="1">The sequence shown here is derived from an EMBL/GenBank/DDBJ whole genome shotgun (WGS) entry which is preliminary data.</text>
</comment>
<organism evidence="1 2">
    <name type="scientific">Dallia pectoralis</name>
    <name type="common">Alaska blackfish</name>
    <dbReference type="NCBI Taxonomy" id="75939"/>
    <lineage>
        <taxon>Eukaryota</taxon>
        <taxon>Metazoa</taxon>
        <taxon>Chordata</taxon>
        <taxon>Craniata</taxon>
        <taxon>Vertebrata</taxon>
        <taxon>Euteleostomi</taxon>
        <taxon>Actinopterygii</taxon>
        <taxon>Neopterygii</taxon>
        <taxon>Teleostei</taxon>
        <taxon>Protacanthopterygii</taxon>
        <taxon>Esociformes</taxon>
        <taxon>Umbridae</taxon>
        <taxon>Dallia</taxon>
    </lineage>
</organism>
<name>A0ACC2FRA9_DALPE</name>
<reference evidence="1" key="1">
    <citation type="submission" date="2021-05" db="EMBL/GenBank/DDBJ databases">
        <authorList>
            <person name="Pan Q."/>
            <person name="Jouanno E."/>
            <person name="Zahm M."/>
            <person name="Klopp C."/>
            <person name="Cabau C."/>
            <person name="Louis A."/>
            <person name="Berthelot C."/>
            <person name="Parey E."/>
            <person name="Roest Crollius H."/>
            <person name="Montfort J."/>
            <person name="Robinson-Rechavi M."/>
            <person name="Bouchez O."/>
            <person name="Lampietro C."/>
            <person name="Lopez Roques C."/>
            <person name="Donnadieu C."/>
            <person name="Postlethwait J."/>
            <person name="Bobe J."/>
            <person name="Dillon D."/>
            <person name="Chandos A."/>
            <person name="von Hippel F."/>
            <person name="Guiguen Y."/>
        </authorList>
    </citation>
    <scope>NUCLEOTIDE SEQUENCE</scope>
    <source>
        <strain evidence="1">YG-Jan2019</strain>
    </source>
</reference>